<dbReference type="KEGG" id="oti:135377853"/>
<reference evidence="3" key="1">
    <citation type="submission" date="2018-03" db="EMBL/GenBank/DDBJ databases">
        <title>The relapsing fever spirochete Borrelia turicatae persists in the highly oxidative environment of its soft-bodied tick vector.</title>
        <authorList>
            <person name="Bourret T.J."/>
            <person name="Boyle W.K."/>
            <person name="Valenzuela J.G."/>
            <person name="Oliveira F."/>
            <person name="Lopez J.E."/>
        </authorList>
    </citation>
    <scope>NUCLEOTIDE SEQUENCE</scope>
    <source>
        <strain evidence="3">Kansas strain/isolate</strain>
        <tissue evidence="3">Salivary glands</tissue>
    </source>
</reference>
<name>A0A2R5LFJ3_9ACAR</name>
<dbReference type="AlphaFoldDB" id="A0A2R5LFJ3"/>
<dbReference type="PANTHER" id="PTHR31493">
    <property type="entry name" value="NAZO FAMILY MEMBER"/>
    <property type="match status" value="1"/>
</dbReference>
<accession>A0A2R5LFJ3</accession>
<sequence>MAHLDKLSTKELEDILCQLCTEENIKVAVSGDEDSKKGLAKSAGSAIGGKVLNKVGLGGFGSLLSGGGSKDSGKEASAAETRPAADVIRELPQDDKDKLADTVQSTISGMGFKDFTDPQALWNFISNNAMVKQLITTAVQSFLGNFLKASGGGAA</sequence>
<evidence type="ECO:0000313" key="3">
    <source>
        <dbReference type="EMBL" id="MBY08291.1"/>
    </source>
</evidence>
<comment type="similarity">
    <text evidence="1">Belongs to the C19orf12 family.</text>
</comment>
<evidence type="ECO:0000256" key="1">
    <source>
        <dbReference type="ARBA" id="ARBA00029457"/>
    </source>
</evidence>
<evidence type="ECO:0000256" key="2">
    <source>
        <dbReference type="SAM" id="MobiDB-lite"/>
    </source>
</evidence>
<organism evidence="3">
    <name type="scientific">Ornithodoros turicata</name>
    <dbReference type="NCBI Taxonomy" id="34597"/>
    <lineage>
        <taxon>Eukaryota</taxon>
        <taxon>Metazoa</taxon>
        <taxon>Ecdysozoa</taxon>
        <taxon>Arthropoda</taxon>
        <taxon>Chelicerata</taxon>
        <taxon>Arachnida</taxon>
        <taxon>Acari</taxon>
        <taxon>Parasitiformes</taxon>
        <taxon>Ixodida</taxon>
        <taxon>Ixodoidea</taxon>
        <taxon>Argasidae</taxon>
        <taxon>Ornithodorinae</taxon>
        <taxon>Ornithodoros</taxon>
    </lineage>
</organism>
<proteinExistence type="inferred from homology"/>
<dbReference type="RefSeq" id="XP_064466634.1">
    <property type="nucleotide sequence ID" value="XM_064610564.1"/>
</dbReference>
<feature type="region of interest" description="Disordered" evidence="2">
    <location>
        <begin position="64"/>
        <end position="84"/>
    </location>
</feature>
<dbReference type="PANTHER" id="PTHR31493:SF1">
    <property type="entry name" value="PROTEIN C19ORF12"/>
    <property type="match status" value="1"/>
</dbReference>
<protein>
    <submittedName>
        <fullName evidence="3">Uncharacterized protein</fullName>
    </submittedName>
</protein>
<dbReference type="GeneID" id="135377853"/>
<dbReference type="InterPro" id="IPR033369">
    <property type="entry name" value="C19orf12"/>
</dbReference>
<dbReference type="EMBL" id="GGLE01004165">
    <property type="protein sequence ID" value="MBY08291.1"/>
    <property type="molecule type" value="Transcribed_RNA"/>
</dbReference>